<dbReference type="RefSeq" id="XP_047736500.1">
    <property type="nucleotide sequence ID" value="XM_047880544.1"/>
</dbReference>
<dbReference type="GO" id="GO:0000981">
    <property type="term" value="F:DNA-binding transcription factor activity, RNA polymerase II-specific"/>
    <property type="evidence" value="ECO:0007669"/>
    <property type="project" value="TreeGrafter"/>
</dbReference>
<keyword evidence="9" id="KW-1185">Reference proteome</keyword>
<dbReference type="Proteomes" id="UP000694843">
    <property type="component" value="Unplaced"/>
</dbReference>
<dbReference type="InterPro" id="IPR013761">
    <property type="entry name" value="SAM/pointed_sf"/>
</dbReference>
<evidence type="ECO:0000256" key="5">
    <source>
        <dbReference type="RuleBase" id="RU004019"/>
    </source>
</evidence>
<dbReference type="SUPFAM" id="SSF46785">
    <property type="entry name" value="Winged helix' DNA-binding domain"/>
    <property type="match status" value="1"/>
</dbReference>
<feature type="region of interest" description="Disordered" evidence="6">
    <location>
        <begin position="454"/>
        <end position="474"/>
    </location>
</feature>
<proteinExistence type="inferred from homology"/>
<evidence type="ECO:0000256" key="1">
    <source>
        <dbReference type="ARBA" id="ARBA00004123"/>
    </source>
</evidence>
<evidence type="ECO:0000313" key="9">
    <source>
        <dbReference type="Proteomes" id="UP000694843"/>
    </source>
</evidence>
<dbReference type="InterPro" id="IPR036388">
    <property type="entry name" value="WH-like_DNA-bd_sf"/>
</dbReference>
<evidence type="ECO:0000313" key="10">
    <source>
        <dbReference type="RefSeq" id="XP_047736500.1"/>
    </source>
</evidence>
<dbReference type="Gene3D" id="1.10.150.50">
    <property type="entry name" value="Transcription Factor, Ets-1"/>
    <property type="match status" value="1"/>
</dbReference>
<feature type="domain" description="ETS" evidence="7">
    <location>
        <begin position="179"/>
        <end position="259"/>
    </location>
</feature>
<gene>
    <name evidence="10" type="primary">LOC108671425</name>
</gene>
<dbReference type="SMART" id="SM00413">
    <property type="entry name" value="ETS"/>
    <property type="match status" value="1"/>
</dbReference>
<dbReference type="PROSITE" id="PS50061">
    <property type="entry name" value="ETS_DOMAIN_3"/>
    <property type="match status" value="1"/>
</dbReference>
<dbReference type="InterPro" id="IPR036390">
    <property type="entry name" value="WH_DNA-bd_sf"/>
</dbReference>
<dbReference type="OrthoDB" id="10436351at2759"/>
<name>A0A979FHT7_HYAAZ</name>
<evidence type="ECO:0000256" key="3">
    <source>
        <dbReference type="ARBA" id="ARBA00023125"/>
    </source>
</evidence>
<comment type="similarity">
    <text evidence="2 5">Belongs to the ETS family.</text>
</comment>
<accession>A0A979FHT7</accession>
<dbReference type="PROSITE" id="PS00345">
    <property type="entry name" value="ETS_DOMAIN_1"/>
    <property type="match status" value="1"/>
</dbReference>
<organism evidence="9 10">
    <name type="scientific">Hyalella azteca</name>
    <name type="common">Amphipod</name>
    <dbReference type="NCBI Taxonomy" id="294128"/>
    <lineage>
        <taxon>Eukaryota</taxon>
        <taxon>Metazoa</taxon>
        <taxon>Ecdysozoa</taxon>
        <taxon>Arthropoda</taxon>
        <taxon>Crustacea</taxon>
        <taxon>Multicrustacea</taxon>
        <taxon>Malacostraca</taxon>
        <taxon>Eumalacostraca</taxon>
        <taxon>Peracarida</taxon>
        <taxon>Amphipoda</taxon>
        <taxon>Senticaudata</taxon>
        <taxon>Talitrida</taxon>
        <taxon>Talitroidea</taxon>
        <taxon>Hyalellidae</taxon>
        <taxon>Hyalella</taxon>
    </lineage>
</organism>
<dbReference type="AlphaFoldDB" id="A0A979FHT7"/>
<dbReference type="GO" id="GO:0005634">
    <property type="term" value="C:nucleus"/>
    <property type="evidence" value="ECO:0007669"/>
    <property type="project" value="UniProtKB-SubCell"/>
</dbReference>
<dbReference type="FunFam" id="1.10.10.10:FF:000039">
    <property type="entry name" value="Friend leukemia integration 1 transcription factor"/>
    <property type="match status" value="1"/>
</dbReference>
<dbReference type="Pfam" id="PF00178">
    <property type="entry name" value="Ets"/>
    <property type="match status" value="1"/>
</dbReference>
<dbReference type="SUPFAM" id="SSF47769">
    <property type="entry name" value="SAM/Pointed domain"/>
    <property type="match status" value="1"/>
</dbReference>
<protein>
    <submittedName>
        <fullName evidence="10">DNA-binding protein D-ETS-6-like</fullName>
    </submittedName>
</protein>
<feature type="compositionally biased region" description="Acidic residues" evidence="6">
    <location>
        <begin position="141"/>
        <end position="160"/>
    </location>
</feature>
<dbReference type="Pfam" id="PF02198">
    <property type="entry name" value="SAM_PNT"/>
    <property type="match status" value="1"/>
</dbReference>
<evidence type="ECO:0000256" key="6">
    <source>
        <dbReference type="SAM" id="MobiDB-lite"/>
    </source>
</evidence>
<evidence type="ECO:0000256" key="4">
    <source>
        <dbReference type="ARBA" id="ARBA00023242"/>
    </source>
</evidence>
<dbReference type="PROSITE" id="PS00346">
    <property type="entry name" value="ETS_DOMAIN_2"/>
    <property type="match status" value="1"/>
</dbReference>
<dbReference type="InterPro" id="IPR003118">
    <property type="entry name" value="Pointed_dom"/>
</dbReference>
<dbReference type="PANTHER" id="PTHR11849">
    <property type="entry name" value="ETS"/>
    <property type="match status" value="1"/>
</dbReference>
<dbReference type="InterPro" id="IPR000418">
    <property type="entry name" value="Ets_dom"/>
</dbReference>
<feature type="region of interest" description="Disordered" evidence="6">
    <location>
        <begin position="124"/>
        <end position="174"/>
    </location>
</feature>
<dbReference type="GO" id="GO:0043565">
    <property type="term" value="F:sequence-specific DNA binding"/>
    <property type="evidence" value="ECO:0007669"/>
    <property type="project" value="InterPro"/>
</dbReference>
<evidence type="ECO:0000256" key="2">
    <source>
        <dbReference type="ARBA" id="ARBA00005562"/>
    </source>
</evidence>
<dbReference type="InterPro" id="IPR046328">
    <property type="entry name" value="ETS_fam"/>
</dbReference>
<keyword evidence="3 5" id="KW-0238">DNA-binding</keyword>
<sequence length="474" mass="51833">MEEEEAQNNARDESLVHVDSVNYTISEEISCDANKDKVPGEEAPKQTVQVPSDPRLWSSSDLAQWAEWMRREFRIRRLEVSALPETGSALCSLSVRRIRRLVGGGRTGRLVTKYLECQLQAFGATLPRPNDDTPSSTSRDDQDDDEEDGDDDVDDDDLDPYEVLGPRSSRLSAPGSGQIQLWQFLLELLADPSNSDIITWEGTSGEFKIIEPEEVAKKWGDRKSKPNMNYDKLSRALRYYYDKNIMTKVPGKRYAYKFDFRGLDQVRQQQSIDSARCTDHLALLAPYSHLFGSPIVAPAPTSPIVPPHTQPPPSYWESISSQASYIASSMAQLTSSPAQSASSNASPQHGVTSIASSIPSTTNFLSPPHIPIDAVSKHFAMTSSLAIPSGSSCFTSLASTIATSSPLATSSPQITHSPEKSPRLELGLGSAAFRSPLASPASMGLLAPSISPSFYPPSTSSSPDRHQASHYRRT</sequence>
<dbReference type="PROSITE" id="PS51433">
    <property type="entry name" value="PNT"/>
    <property type="match status" value="1"/>
</dbReference>
<reference evidence="10" key="1">
    <citation type="submission" date="2025-08" db="UniProtKB">
        <authorList>
            <consortium name="RefSeq"/>
        </authorList>
    </citation>
    <scope>IDENTIFICATION</scope>
    <source>
        <tissue evidence="10">Whole organism</tissue>
    </source>
</reference>
<dbReference type="PRINTS" id="PR00454">
    <property type="entry name" value="ETSDOMAIN"/>
</dbReference>
<dbReference type="GeneID" id="108671425"/>
<dbReference type="Gene3D" id="1.10.10.10">
    <property type="entry name" value="Winged helix-like DNA-binding domain superfamily/Winged helix DNA-binding domain"/>
    <property type="match status" value="1"/>
</dbReference>
<feature type="domain" description="PNT" evidence="8">
    <location>
        <begin position="36"/>
        <end position="122"/>
    </location>
</feature>
<dbReference type="PANTHER" id="PTHR11849:SF304">
    <property type="entry name" value="DNA-BINDING PROTEIN D-ETS-3"/>
    <property type="match status" value="1"/>
</dbReference>
<dbReference type="KEGG" id="hazt:108671425"/>
<feature type="compositionally biased region" description="Basic and acidic residues" evidence="6">
    <location>
        <begin position="33"/>
        <end position="44"/>
    </location>
</feature>
<feature type="region of interest" description="Disordered" evidence="6">
    <location>
        <begin position="33"/>
        <end position="55"/>
    </location>
</feature>
<dbReference type="GO" id="GO:0030154">
    <property type="term" value="P:cell differentiation"/>
    <property type="evidence" value="ECO:0007669"/>
    <property type="project" value="TreeGrafter"/>
</dbReference>
<keyword evidence="4 5" id="KW-0539">Nucleus</keyword>
<evidence type="ECO:0000259" key="8">
    <source>
        <dbReference type="PROSITE" id="PS51433"/>
    </source>
</evidence>
<evidence type="ECO:0000259" key="7">
    <source>
        <dbReference type="PROSITE" id="PS50061"/>
    </source>
</evidence>
<comment type="subcellular location">
    <subcellularLocation>
        <location evidence="1 5">Nucleus</location>
    </subcellularLocation>
</comment>